<comment type="caution">
    <text evidence="14">The sequence shown here is derived from an EMBL/GenBank/DDBJ whole genome shotgun (WGS) entry which is preliminary data.</text>
</comment>
<dbReference type="AlphaFoldDB" id="A0A1G2HRS1"/>
<dbReference type="InterPro" id="IPR033911">
    <property type="entry name" value="MetRS_core"/>
</dbReference>
<evidence type="ECO:0000313" key="15">
    <source>
        <dbReference type="Proteomes" id="UP000178774"/>
    </source>
</evidence>
<evidence type="ECO:0000256" key="5">
    <source>
        <dbReference type="ARBA" id="ARBA00022741"/>
    </source>
</evidence>
<dbReference type="Pfam" id="PF08264">
    <property type="entry name" value="Anticodon_1"/>
    <property type="match status" value="1"/>
</dbReference>
<evidence type="ECO:0000256" key="2">
    <source>
        <dbReference type="ARBA" id="ARBA00012838"/>
    </source>
</evidence>
<dbReference type="PANTHER" id="PTHR43326">
    <property type="entry name" value="METHIONYL-TRNA SYNTHETASE"/>
    <property type="match status" value="1"/>
</dbReference>
<comment type="function">
    <text evidence="1">Is required not only for elongation of protein synthesis but also for the initiation of all mRNA translation through initiator tRNA(fMet) aminoacylation.</text>
</comment>
<dbReference type="InterPro" id="IPR014729">
    <property type="entry name" value="Rossmann-like_a/b/a_fold"/>
</dbReference>
<keyword evidence="6 11" id="KW-0067">ATP-binding</keyword>
<dbReference type="Pfam" id="PF09334">
    <property type="entry name" value="tRNA-synt_1g"/>
    <property type="match status" value="1"/>
</dbReference>
<dbReference type="Gene3D" id="3.40.50.620">
    <property type="entry name" value="HUPs"/>
    <property type="match status" value="1"/>
</dbReference>
<reference evidence="14 15" key="1">
    <citation type="journal article" date="2016" name="Nat. Commun.">
        <title>Thousands of microbial genomes shed light on interconnected biogeochemical processes in an aquifer system.</title>
        <authorList>
            <person name="Anantharaman K."/>
            <person name="Brown C.T."/>
            <person name="Hug L.A."/>
            <person name="Sharon I."/>
            <person name="Castelle C.J."/>
            <person name="Probst A.J."/>
            <person name="Thomas B.C."/>
            <person name="Singh A."/>
            <person name="Wilkins M.J."/>
            <person name="Karaoz U."/>
            <person name="Brodie E.L."/>
            <person name="Williams K.H."/>
            <person name="Hubbard S.S."/>
            <person name="Banfield J.F."/>
        </authorList>
    </citation>
    <scope>NUCLEOTIDE SEQUENCE [LARGE SCALE GENOMIC DNA]</scope>
</reference>
<evidence type="ECO:0000256" key="4">
    <source>
        <dbReference type="ARBA" id="ARBA00022598"/>
    </source>
</evidence>
<evidence type="ECO:0000256" key="11">
    <source>
        <dbReference type="RuleBase" id="RU363039"/>
    </source>
</evidence>
<keyword evidence="4 11" id="KW-0436">Ligase</keyword>
<evidence type="ECO:0000256" key="8">
    <source>
        <dbReference type="ARBA" id="ARBA00023146"/>
    </source>
</evidence>
<dbReference type="InterPro" id="IPR014758">
    <property type="entry name" value="Met-tRNA_synth"/>
</dbReference>
<dbReference type="GO" id="GO:0006431">
    <property type="term" value="P:methionyl-tRNA aminoacylation"/>
    <property type="evidence" value="ECO:0007669"/>
    <property type="project" value="InterPro"/>
</dbReference>
<keyword evidence="7 11" id="KW-0648">Protein biosynthesis</keyword>
<evidence type="ECO:0000256" key="7">
    <source>
        <dbReference type="ARBA" id="ARBA00022917"/>
    </source>
</evidence>
<proteinExistence type="inferred from homology"/>
<evidence type="ECO:0000259" key="12">
    <source>
        <dbReference type="Pfam" id="PF08264"/>
    </source>
</evidence>
<evidence type="ECO:0000256" key="1">
    <source>
        <dbReference type="ARBA" id="ARBA00003314"/>
    </source>
</evidence>
<sequence>MNKKFYITTTLPYVNADPHIGFAMEIIQADVIARAKRAQGFEVFFNTGADEHGVKILRKAQEVGMDPKVYCDMYAAKFDNLKSALNLTYDNFIRTTDEHHIKAAQEFWIRCQKNGDIYKKNYSVKYCVGCELEKTDSELENGKCPVHPNQEIELIEEENYFFKYSSYQKPLLDFYKKNPDFVVPASRLNEITEFTKKGLEDFSISRLKEKMPWGVEVPGDEKHVMYVWFDALVGYISALGWPDNGNFESFWPGMQVAGKDNLRQQSSMWQAMLLSAGLPNSTQIFIHGFITVGGQKMSKSLGNVIDPFELVKKYGVDAVRYYLLREITPTEDGDFTIEKFQQRYNADLAGGIGNLLARTVVMANKLNSKSETLNSKQIQKETEKTKKDVEKYLEEFKFNDSLKSIWELISFCDKYINEEKPWEGKENAPQVVSDVLFALSEISDLLLPFLPETSQKIKTAVETKTSEILFPRLESSPSGMVKT</sequence>
<dbReference type="Gene3D" id="2.170.220.10">
    <property type="match status" value="1"/>
</dbReference>
<keyword evidence="8 11" id="KW-0030">Aminoacyl-tRNA synthetase</keyword>
<dbReference type="InterPro" id="IPR015413">
    <property type="entry name" value="Methionyl/Leucyl_tRNA_Synth"/>
</dbReference>
<dbReference type="PRINTS" id="PR01041">
    <property type="entry name" value="TRNASYNTHMET"/>
</dbReference>
<comment type="catalytic activity">
    <reaction evidence="10">
        <text>tRNA(Met) + L-methionine + ATP = L-methionyl-tRNA(Met) + AMP + diphosphate</text>
        <dbReference type="Rhea" id="RHEA:13481"/>
        <dbReference type="Rhea" id="RHEA-COMP:9667"/>
        <dbReference type="Rhea" id="RHEA-COMP:9698"/>
        <dbReference type="ChEBI" id="CHEBI:30616"/>
        <dbReference type="ChEBI" id="CHEBI:33019"/>
        <dbReference type="ChEBI" id="CHEBI:57844"/>
        <dbReference type="ChEBI" id="CHEBI:78442"/>
        <dbReference type="ChEBI" id="CHEBI:78530"/>
        <dbReference type="ChEBI" id="CHEBI:456215"/>
        <dbReference type="EC" id="6.1.1.10"/>
    </reaction>
</comment>
<dbReference type="Gene3D" id="1.10.730.10">
    <property type="entry name" value="Isoleucyl-tRNA Synthetase, Domain 1"/>
    <property type="match status" value="1"/>
</dbReference>
<evidence type="ECO:0000256" key="9">
    <source>
        <dbReference type="ARBA" id="ARBA00030904"/>
    </source>
</evidence>
<dbReference type="SUPFAM" id="SSF52374">
    <property type="entry name" value="Nucleotidylyl transferase"/>
    <property type="match status" value="1"/>
</dbReference>
<accession>A0A1G2HRS1</accession>
<evidence type="ECO:0000256" key="10">
    <source>
        <dbReference type="ARBA" id="ARBA00047364"/>
    </source>
</evidence>
<dbReference type="CDD" id="cd00814">
    <property type="entry name" value="MetRS_core"/>
    <property type="match status" value="1"/>
</dbReference>
<gene>
    <name evidence="14" type="ORF">A2822_03795</name>
</gene>
<dbReference type="InterPro" id="IPR041872">
    <property type="entry name" value="Anticodon_Met"/>
</dbReference>
<dbReference type="EMBL" id="MHOP01000025">
    <property type="protein sequence ID" value="OGZ65244.1"/>
    <property type="molecule type" value="Genomic_DNA"/>
</dbReference>
<feature type="domain" description="Methionyl/Leucyl tRNA synthetase" evidence="13">
    <location>
        <begin position="137"/>
        <end position="359"/>
    </location>
</feature>
<dbReference type="FunFam" id="2.170.220.10:FF:000001">
    <property type="entry name" value="methionine--tRNA ligase, mitochondrial"/>
    <property type="match status" value="1"/>
</dbReference>
<evidence type="ECO:0000313" key="14">
    <source>
        <dbReference type="EMBL" id="OGZ65244.1"/>
    </source>
</evidence>
<dbReference type="InterPro" id="IPR009080">
    <property type="entry name" value="tRNAsynth_Ia_anticodon-bd"/>
</dbReference>
<comment type="similarity">
    <text evidence="11">Belongs to the class-I aminoacyl-tRNA synthetase family.</text>
</comment>
<dbReference type="NCBIfam" id="TIGR00398">
    <property type="entry name" value="metG"/>
    <property type="match status" value="1"/>
</dbReference>
<protein>
    <recommendedName>
        <fullName evidence="3">Methionine--tRNA ligase</fullName>
        <ecNumber evidence="2">6.1.1.10</ecNumber>
    </recommendedName>
    <alternativeName>
        <fullName evidence="9">Methionyl-tRNA synthetase</fullName>
    </alternativeName>
</protein>
<dbReference type="InterPro" id="IPR023457">
    <property type="entry name" value="Met-tRNA_synth_2"/>
</dbReference>
<evidence type="ECO:0000259" key="13">
    <source>
        <dbReference type="Pfam" id="PF09334"/>
    </source>
</evidence>
<evidence type="ECO:0000256" key="3">
    <source>
        <dbReference type="ARBA" id="ARBA00018753"/>
    </source>
</evidence>
<name>A0A1G2HRS1_9BACT</name>
<dbReference type="SUPFAM" id="SSF47323">
    <property type="entry name" value="Anticodon-binding domain of a subclass of class I aminoacyl-tRNA synthetases"/>
    <property type="match status" value="1"/>
</dbReference>
<feature type="domain" description="Methionyl/Valyl/Leucyl/Isoleucyl-tRNA synthetase anticodon-binding" evidence="12">
    <location>
        <begin position="376"/>
        <end position="464"/>
    </location>
</feature>
<keyword evidence="5 11" id="KW-0547">Nucleotide-binding</keyword>
<dbReference type="InterPro" id="IPR013155">
    <property type="entry name" value="M/V/L/I-tRNA-synth_anticd-bd"/>
</dbReference>
<dbReference type="GO" id="GO:0004825">
    <property type="term" value="F:methionine-tRNA ligase activity"/>
    <property type="evidence" value="ECO:0007669"/>
    <property type="project" value="UniProtKB-EC"/>
</dbReference>
<dbReference type="EC" id="6.1.1.10" evidence="2"/>
<dbReference type="PANTHER" id="PTHR43326:SF1">
    <property type="entry name" value="METHIONINE--TRNA LIGASE, MITOCHONDRIAL"/>
    <property type="match status" value="1"/>
</dbReference>
<organism evidence="14 15">
    <name type="scientific">Candidatus Staskawiczbacteria bacterium RIFCSPHIGHO2_01_FULL_41_41</name>
    <dbReference type="NCBI Taxonomy" id="1802203"/>
    <lineage>
        <taxon>Bacteria</taxon>
        <taxon>Candidatus Staskawicziibacteriota</taxon>
    </lineage>
</organism>
<dbReference type="Proteomes" id="UP000178774">
    <property type="component" value="Unassembled WGS sequence"/>
</dbReference>
<evidence type="ECO:0000256" key="6">
    <source>
        <dbReference type="ARBA" id="ARBA00022840"/>
    </source>
</evidence>
<dbReference type="CDD" id="cd07957">
    <property type="entry name" value="Anticodon_Ia_Met"/>
    <property type="match status" value="1"/>
</dbReference>
<dbReference type="GO" id="GO:0005524">
    <property type="term" value="F:ATP binding"/>
    <property type="evidence" value="ECO:0007669"/>
    <property type="project" value="UniProtKB-KW"/>
</dbReference>